<reference evidence="2" key="1">
    <citation type="submission" date="2015-05" db="EMBL/GenBank/DDBJ databases">
        <title>Draft genome of Nitrosomonas communis strain Nm2.</title>
        <authorList>
            <person name="Kozlowski J.A."/>
            <person name="Kits K.D."/>
            <person name="Stein L.Y."/>
        </authorList>
    </citation>
    <scope>NUCLEOTIDE SEQUENCE [LARGE SCALE GENOMIC DNA]</scope>
    <source>
        <strain evidence="2">Nm2</strain>
    </source>
</reference>
<name>A0A0F7KHX5_9PROT</name>
<dbReference type="EMBL" id="CP011451">
    <property type="protein sequence ID" value="AKH38429.1"/>
    <property type="molecule type" value="Genomic_DNA"/>
</dbReference>
<dbReference type="RefSeq" id="WP_046850474.1">
    <property type="nucleotide sequence ID" value="NZ_CP011451.1"/>
</dbReference>
<organism evidence="1 2">
    <name type="scientific">Nitrosomonas communis</name>
    <dbReference type="NCBI Taxonomy" id="44574"/>
    <lineage>
        <taxon>Bacteria</taxon>
        <taxon>Pseudomonadati</taxon>
        <taxon>Pseudomonadota</taxon>
        <taxon>Betaproteobacteria</taxon>
        <taxon>Nitrosomonadales</taxon>
        <taxon>Nitrosomonadaceae</taxon>
        <taxon>Nitrosomonas</taxon>
    </lineage>
</organism>
<reference evidence="1 2" key="2">
    <citation type="journal article" date="2016" name="Genome Announc.">
        <title>Genome Sequence of Nitrosomonas communis Strain Nm2, a Mesophilic Ammonia-Oxidizing Bacterium Isolated from Mediterranean Soil.</title>
        <authorList>
            <person name="Kozlowski J.A."/>
            <person name="Kits K.D."/>
            <person name="Stein L.Y."/>
        </authorList>
    </citation>
    <scope>NUCLEOTIDE SEQUENCE [LARGE SCALE GENOMIC DNA]</scope>
    <source>
        <strain evidence="1 2">Nm2</strain>
    </source>
</reference>
<dbReference type="AlphaFoldDB" id="A0A0F7KHX5"/>
<dbReference type="PATRIC" id="fig|44574.3.peg.3020"/>
<dbReference type="OrthoDB" id="1024829at2"/>
<dbReference type="KEGG" id="nco:AAW31_12460"/>
<evidence type="ECO:0000313" key="1">
    <source>
        <dbReference type="EMBL" id="AKH38429.1"/>
    </source>
</evidence>
<keyword evidence="2" id="KW-1185">Reference proteome</keyword>
<evidence type="ECO:0000313" key="2">
    <source>
        <dbReference type="Proteomes" id="UP000034156"/>
    </source>
</evidence>
<dbReference type="Proteomes" id="UP000034156">
    <property type="component" value="Chromosome"/>
</dbReference>
<proteinExistence type="predicted"/>
<sequence length="104" mass="11970">MSHYADLSFSDEEVITLFLFGVMDKHREIKSIDEYADRHLRDGFPRLPSYVAYVQRLNQVADVFAPLLALIQQEQETRDPGQFWLSDSFPVAKAPSKAIGLRRV</sequence>
<protein>
    <submittedName>
        <fullName evidence="1">Uncharacterized protein</fullName>
    </submittedName>
</protein>
<gene>
    <name evidence="1" type="ORF">AAW31_12460</name>
</gene>
<accession>A0A0F7KHX5</accession>